<accession>A0AAE0Z897</accession>
<dbReference type="EMBL" id="JAWDGP010004425">
    <property type="protein sequence ID" value="KAK3764587.1"/>
    <property type="molecule type" value="Genomic_DNA"/>
</dbReference>
<sequence length="110" mass="12175">CEAKGELDICGFYTDKPVLTSKGECNLGEGRAGPSLFWMRNTVHHISERPRNRAGWMDIVEASLLANWRLSDTEQVRQALAHIIGCRGIMYDHGADHGQGSTGQSGWDEC</sequence>
<feature type="non-terminal residue" evidence="1">
    <location>
        <position position="110"/>
    </location>
</feature>
<keyword evidence="2" id="KW-1185">Reference proteome</keyword>
<evidence type="ECO:0000313" key="2">
    <source>
        <dbReference type="Proteomes" id="UP001283361"/>
    </source>
</evidence>
<dbReference type="AlphaFoldDB" id="A0AAE0Z897"/>
<proteinExistence type="predicted"/>
<gene>
    <name evidence="1" type="ORF">RRG08_041965</name>
</gene>
<evidence type="ECO:0000313" key="1">
    <source>
        <dbReference type="EMBL" id="KAK3764587.1"/>
    </source>
</evidence>
<name>A0AAE0Z897_9GAST</name>
<comment type="caution">
    <text evidence="1">The sequence shown here is derived from an EMBL/GenBank/DDBJ whole genome shotgun (WGS) entry which is preliminary data.</text>
</comment>
<reference evidence="1" key="1">
    <citation type="journal article" date="2023" name="G3 (Bethesda)">
        <title>A reference genome for the long-term kleptoplast-retaining sea slug Elysia crispata morphotype clarki.</title>
        <authorList>
            <person name="Eastman K.E."/>
            <person name="Pendleton A.L."/>
            <person name="Shaikh M.A."/>
            <person name="Suttiyut T."/>
            <person name="Ogas R."/>
            <person name="Tomko P."/>
            <person name="Gavelis G."/>
            <person name="Widhalm J.R."/>
            <person name="Wisecaver J.H."/>
        </authorList>
    </citation>
    <scope>NUCLEOTIDE SEQUENCE</scope>
    <source>
        <strain evidence="1">ECLA1</strain>
    </source>
</reference>
<dbReference type="Proteomes" id="UP001283361">
    <property type="component" value="Unassembled WGS sequence"/>
</dbReference>
<protein>
    <submittedName>
        <fullName evidence="1">Uncharacterized protein</fullName>
    </submittedName>
</protein>
<organism evidence="1 2">
    <name type="scientific">Elysia crispata</name>
    <name type="common">lettuce slug</name>
    <dbReference type="NCBI Taxonomy" id="231223"/>
    <lineage>
        <taxon>Eukaryota</taxon>
        <taxon>Metazoa</taxon>
        <taxon>Spiralia</taxon>
        <taxon>Lophotrochozoa</taxon>
        <taxon>Mollusca</taxon>
        <taxon>Gastropoda</taxon>
        <taxon>Heterobranchia</taxon>
        <taxon>Euthyneura</taxon>
        <taxon>Panpulmonata</taxon>
        <taxon>Sacoglossa</taxon>
        <taxon>Placobranchoidea</taxon>
        <taxon>Plakobranchidae</taxon>
        <taxon>Elysia</taxon>
    </lineage>
</organism>